<dbReference type="Gene3D" id="1.25.40.10">
    <property type="entry name" value="Tetratricopeptide repeat domain"/>
    <property type="match status" value="1"/>
</dbReference>
<keyword evidence="2" id="KW-0645">Protease</keyword>
<comment type="cofactor">
    <cofactor evidence="1">
        <name>Zn(2+)</name>
        <dbReference type="ChEBI" id="CHEBI:29105"/>
    </cofactor>
</comment>
<evidence type="ECO:0000313" key="9">
    <source>
        <dbReference type="EMBL" id="QUS54174.1"/>
    </source>
</evidence>
<organism evidence="9 10">
    <name type="scientific">Pseudovibrio brasiliensis</name>
    <dbReference type="NCBI Taxonomy" id="1898042"/>
    <lineage>
        <taxon>Bacteria</taxon>
        <taxon>Pseudomonadati</taxon>
        <taxon>Pseudomonadota</taxon>
        <taxon>Alphaproteobacteria</taxon>
        <taxon>Hyphomicrobiales</taxon>
        <taxon>Stappiaceae</taxon>
        <taxon>Pseudovibrio</taxon>
    </lineage>
</organism>
<dbReference type="PROSITE" id="PS50005">
    <property type="entry name" value="TPR"/>
    <property type="match status" value="1"/>
</dbReference>
<dbReference type="Pfam" id="PF01435">
    <property type="entry name" value="Peptidase_M48"/>
    <property type="match status" value="1"/>
</dbReference>
<feature type="repeat" description="TPR" evidence="7">
    <location>
        <begin position="353"/>
        <end position="386"/>
    </location>
</feature>
<dbReference type="InterPro" id="IPR051156">
    <property type="entry name" value="Mito/Outer_Membr_Metalloprot"/>
</dbReference>
<dbReference type="Gene3D" id="3.30.2010.10">
    <property type="entry name" value="Metalloproteases ('zincins'), catalytic domain"/>
    <property type="match status" value="1"/>
</dbReference>
<evidence type="ECO:0000256" key="1">
    <source>
        <dbReference type="ARBA" id="ARBA00001947"/>
    </source>
</evidence>
<evidence type="ECO:0000256" key="6">
    <source>
        <dbReference type="ARBA" id="ARBA00023049"/>
    </source>
</evidence>
<gene>
    <name evidence="9" type="ORF">KGB56_12180</name>
</gene>
<dbReference type="SUPFAM" id="SSF48452">
    <property type="entry name" value="TPR-like"/>
    <property type="match status" value="1"/>
</dbReference>
<dbReference type="PANTHER" id="PTHR22726">
    <property type="entry name" value="METALLOENDOPEPTIDASE OMA1"/>
    <property type="match status" value="1"/>
</dbReference>
<dbReference type="EMBL" id="CP074126">
    <property type="protein sequence ID" value="QUS54174.1"/>
    <property type="molecule type" value="Genomic_DNA"/>
</dbReference>
<sequence length="495" mass="54287">MRTALRLPSQLRGLDVQFKNNALKRVIEPVKSQATKFARNFLITATALSLVVPNVAITTAQAQQKKGLPLVRDAETEDLLREYAKPIFRAAGLPANQVEIILVNDKSFNAFVPDSRRMFINLGVIMDAKTPSEVIGVIAHETGHIAGNHLVRMRQAASNAQIMSVIGMILGAGAMAAGATTGNSSIARGGAAAVSGGGALAQRNFLSYRRSEESAADQAALRYLDRVGVSAKGMLTTFERMADQALFSAQYVDPYALSHPMPRARFNALQNKAQKNRHFNKKDPERLQLKHDMVKAKLLAFTSHKNSVYRAYPDKDKSLAAQYARAIASMRSDKVSKAVRKIDALIAKAPEYPYFYEIKGQALLEGGKPKAAIAPFRKALALYPGNPHFEIWLGFAMVASNDQRYLKEAKSILTRALQKDRYSMNGYAQLAIANARLGDVAGADLATAQSHMARGDIRSAQRYAKRAQKKLKVGTPAWQQADDILSVKVPQVRRR</sequence>
<evidence type="ECO:0000256" key="7">
    <source>
        <dbReference type="PROSITE-ProRule" id="PRU00339"/>
    </source>
</evidence>
<evidence type="ECO:0000256" key="4">
    <source>
        <dbReference type="ARBA" id="ARBA00022801"/>
    </source>
</evidence>
<protein>
    <submittedName>
        <fullName evidence="9">M48 family metallopeptidase</fullName>
    </submittedName>
</protein>
<accession>A0ABX8AKF4</accession>
<name>A0ABX8AKF4_9HYPH</name>
<dbReference type="InterPro" id="IPR019734">
    <property type="entry name" value="TPR_rpt"/>
</dbReference>
<evidence type="ECO:0000259" key="8">
    <source>
        <dbReference type="Pfam" id="PF01435"/>
    </source>
</evidence>
<reference evidence="9 10" key="1">
    <citation type="journal article" date="2021" name="Angew. Chem. Int. Ed. Engl.">
        <title>A novel family of nonribosomal peptides modulate collective behavior in Pseudovibrio bacteria isolated from marine sponges.</title>
        <authorList>
            <person name="Ioca L.P."/>
            <person name="Dai Y."/>
            <person name="Kunakom S."/>
            <person name="Diaz-Espinosa J."/>
            <person name="Krunic A."/>
            <person name="Crnkovic C.M."/>
            <person name="Orjala J."/>
            <person name="Sanchez L.M."/>
            <person name="Ferreira A.G."/>
            <person name="Berlinck R.G.S."/>
            <person name="Eustaquio A.S."/>
        </authorList>
    </citation>
    <scope>NUCLEOTIDE SEQUENCE [LARGE SCALE GENOMIC DNA]</scope>
    <source>
        <strain evidence="9 10">Ab134</strain>
    </source>
</reference>
<proteinExistence type="predicted"/>
<dbReference type="Pfam" id="PF13432">
    <property type="entry name" value="TPR_16"/>
    <property type="match status" value="1"/>
</dbReference>
<keyword evidence="6" id="KW-0482">Metalloprotease</keyword>
<keyword evidence="10" id="KW-1185">Reference proteome</keyword>
<keyword evidence="4" id="KW-0378">Hydrolase</keyword>
<evidence type="ECO:0000313" key="10">
    <source>
        <dbReference type="Proteomes" id="UP000680706"/>
    </source>
</evidence>
<feature type="domain" description="Peptidase M48" evidence="8">
    <location>
        <begin position="80"/>
        <end position="271"/>
    </location>
</feature>
<dbReference type="Proteomes" id="UP000680706">
    <property type="component" value="Chromosome"/>
</dbReference>
<dbReference type="CDD" id="cd07324">
    <property type="entry name" value="M48C_Oma1-like"/>
    <property type="match status" value="1"/>
</dbReference>
<keyword evidence="3" id="KW-0479">Metal-binding</keyword>
<evidence type="ECO:0000256" key="3">
    <source>
        <dbReference type="ARBA" id="ARBA00022723"/>
    </source>
</evidence>
<keyword evidence="7" id="KW-0802">TPR repeat</keyword>
<evidence type="ECO:0000256" key="2">
    <source>
        <dbReference type="ARBA" id="ARBA00022670"/>
    </source>
</evidence>
<dbReference type="InterPro" id="IPR001915">
    <property type="entry name" value="Peptidase_M48"/>
</dbReference>
<keyword evidence="5" id="KW-0862">Zinc</keyword>
<dbReference type="InterPro" id="IPR011990">
    <property type="entry name" value="TPR-like_helical_dom_sf"/>
</dbReference>
<dbReference type="PANTHER" id="PTHR22726:SF1">
    <property type="entry name" value="METALLOENDOPEPTIDASE OMA1, MITOCHONDRIAL"/>
    <property type="match status" value="1"/>
</dbReference>
<evidence type="ECO:0000256" key="5">
    <source>
        <dbReference type="ARBA" id="ARBA00022833"/>
    </source>
</evidence>